<accession>A0A972GTE4</accession>
<keyword evidence="4" id="KW-1133">Transmembrane helix</keyword>
<keyword evidence="4" id="KW-0472">Membrane</keyword>
<reference evidence="6" key="1">
    <citation type="submission" date="2019-10" db="EMBL/GenBank/DDBJ databases">
        <title>Description of Paenibacillus glebae sp. nov.</title>
        <authorList>
            <person name="Carlier A."/>
            <person name="Qi S."/>
        </authorList>
    </citation>
    <scope>NUCLEOTIDE SEQUENCE</scope>
    <source>
        <strain evidence="6">LMG 31456</strain>
    </source>
</reference>
<keyword evidence="2" id="KW-0238">DNA-binding</keyword>
<dbReference type="EMBL" id="WHOD01000052">
    <property type="protein sequence ID" value="NOU94094.1"/>
    <property type="molecule type" value="Genomic_DNA"/>
</dbReference>
<proteinExistence type="predicted"/>
<dbReference type="InterPro" id="IPR041522">
    <property type="entry name" value="CdaR_GGDEF"/>
</dbReference>
<dbReference type="RefSeq" id="WP_171652284.1">
    <property type="nucleotide sequence ID" value="NZ_WHOD01000052.1"/>
</dbReference>
<dbReference type="PRINTS" id="PR00032">
    <property type="entry name" value="HTHARAC"/>
</dbReference>
<dbReference type="SMART" id="SM00342">
    <property type="entry name" value="HTH_ARAC"/>
    <property type="match status" value="1"/>
</dbReference>
<evidence type="ECO:0000256" key="1">
    <source>
        <dbReference type="ARBA" id="ARBA00023015"/>
    </source>
</evidence>
<gene>
    <name evidence="6" type="ORF">GC093_12825</name>
</gene>
<feature type="transmembrane region" description="Helical" evidence="4">
    <location>
        <begin position="298"/>
        <end position="318"/>
    </location>
</feature>
<protein>
    <submittedName>
        <fullName evidence="6">Helix-turn-helix domain-containing protein</fullName>
    </submittedName>
</protein>
<dbReference type="SUPFAM" id="SSF46689">
    <property type="entry name" value="Homeodomain-like"/>
    <property type="match status" value="1"/>
</dbReference>
<evidence type="ECO:0000256" key="2">
    <source>
        <dbReference type="ARBA" id="ARBA00023125"/>
    </source>
</evidence>
<dbReference type="InterPro" id="IPR009057">
    <property type="entry name" value="Homeodomain-like_sf"/>
</dbReference>
<evidence type="ECO:0000259" key="5">
    <source>
        <dbReference type="PROSITE" id="PS01124"/>
    </source>
</evidence>
<keyword evidence="1" id="KW-0805">Transcription regulation</keyword>
<dbReference type="GO" id="GO:0003700">
    <property type="term" value="F:DNA-binding transcription factor activity"/>
    <property type="evidence" value="ECO:0007669"/>
    <property type="project" value="InterPro"/>
</dbReference>
<sequence length="768" mass="88218">MQYKGSKITRIFLLPYLLVLLVPIMIGTLTYNKTISVIETETAKSNMTLLNQSKEIIDRRLDEVDRITQQITLDPNLITFQYIADPFEGSNTYRTIEMKKSLVNYNLFNHFIANYYVLFANSKLVMTPTEVYDLPTFYPNVLQYGKLDYTQWTQQFMGKYHTKTILPATAYTIDGKEQQMITYIQSLGYGTNSFATIVILIDNLELVKLLSGLDIADGGSAYIADKNGQIISFISNESRPFSPDLINFTSASGTIFPSAASNNMMTTYTTSAYNGWTYVVSQPAHIAFEKVNYIKNTILTIFMLSLTIGLIIAILMAYRSSKPIRFLVNTFESSGEEMGKHEKTKDAYQLIQAGISRLKNNNDALQQEMDKQRPMLRIAFFERLLKGEFSISDDNKLVMDRLGIDLFGETFVVAVLSLSDHNLIVQKEIQQDLDIKSLMIKDVISRISENVFFHAMNGNKVALIFSCRSRNLDDCKKLVDEFVLRMNREMHEQLYNPSIGVGNIYTSLEEISRSYQEAEQALDYKIWKAIKGMVWFSDLPQTNGSYYYPSDVELKLMNYIKAGNQTEVQKLFVEFYSENFDKRNLSSSMMKLLVYDIKGSIAKLVEQIVIDDQLLTKQLQALFAPFDHLEDVQEIFRSIERTCLHICEVVNSRKRSHNDQLLKGIIEMIHSHYHSPNFALLAISEKFHISEVYLSYFIKEQTGIIFTEYLEALRMEHAKKLLLIESYSVKDIAEKVGYNSSNTFCRAFKRIYGISTTEYKKTITANNL</sequence>
<name>A0A972GTE4_9BACL</name>
<keyword evidence="4" id="KW-0812">Transmembrane</keyword>
<dbReference type="InterPro" id="IPR018060">
    <property type="entry name" value="HTH_AraC"/>
</dbReference>
<feature type="domain" description="HTH araC/xylS-type" evidence="5">
    <location>
        <begin position="663"/>
        <end position="762"/>
    </location>
</feature>
<comment type="caution">
    <text evidence="6">The sequence shown here is derived from an EMBL/GenBank/DDBJ whole genome shotgun (WGS) entry which is preliminary data.</text>
</comment>
<keyword evidence="3" id="KW-0804">Transcription</keyword>
<evidence type="ECO:0000313" key="6">
    <source>
        <dbReference type="EMBL" id="NOU94094.1"/>
    </source>
</evidence>
<dbReference type="Pfam" id="PF17853">
    <property type="entry name" value="GGDEF_2"/>
    <property type="match status" value="1"/>
</dbReference>
<feature type="transmembrane region" description="Helical" evidence="4">
    <location>
        <begin position="12"/>
        <end position="31"/>
    </location>
</feature>
<dbReference type="AlphaFoldDB" id="A0A972GTE4"/>
<dbReference type="Gene3D" id="3.30.450.20">
    <property type="entry name" value="PAS domain"/>
    <property type="match status" value="1"/>
</dbReference>
<evidence type="ECO:0000256" key="3">
    <source>
        <dbReference type="ARBA" id="ARBA00023163"/>
    </source>
</evidence>
<dbReference type="PANTHER" id="PTHR43280">
    <property type="entry name" value="ARAC-FAMILY TRANSCRIPTIONAL REGULATOR"/>
    <property type="match status" value="1"/>
</dbReference>
<dbReference type="Pfam" id="PF12833">
    <property type="entry name" value="HTH_18"/>
    <property type="match status" value="1"/>
</dbReference>
<dbReference type="Gene3D" id="1.10.10.60">
    <property type="entry name" value="Homeodomain-like"/>
    <property type="match status" value="2"/>
</dbReference>
<keyword evidence="7" id="KW-1185">Reference proteome</keyword>
<evidence type="ECO:0000256" key="4">
    <source>
        <dbReference type="SAM" id="Phobius"/>
    </source>
</evidence>
<evidence type="ECO:0000313" key="7">
    <source>
        <dbReference type="Proteomes" id="UP000641588"/>
    </source>
</evidence>
<dbReference type="InterPro" id="IPR020449">
    <property type="entry name" value="Tscrpt_reg_AraC-type_HTH"/>
</dbReference>
<dbReference type="Proteomes" id="UP000641588">
    <property type="component" value="Unassembled WGS sequence"/>
</dbReference>
<dbReference type="PROSITE" id="PS01124">
    <property type="entry name" value="HTH_ARAC_FAMILY_2"/>
    <property type="match status" value="1"/>
</dbReference>
<dbReference type="GO" id="GO:0043565">
    <property type="term" value="F:sequence-specific DNA binding"/>
    <property type="evidence" value="ECO:0007669"/>
    <property type="project" value="InterPro"/>
</dbReference>
<dbReference type="PANTHER" id="PTHR43280:SF10">
    <property type="entry name" value="REGULATORY PROTEIN POCR"/>
    <property type="match status" value="1"/>
</dbReference>
<organism evidence="6 7">
    <name type="scientific">Paenibacillus foliorum</name>
    <dbReference type="NCBI Taxonomy" id="2654974"/>
    <lineage>
        <taxon>Bacteria</taxon>
        <taxon>Bacillati</taxon>
        <taxon>Bacillota</taxon>
        <taxon>Bacilli</taxon>
        <taxon>Bacillales</taxon>
        <taxon>Paenibacillaceae</taxon>
        <taxon>Paenibacillus</taxon>
    </lineage>
</organism>